<dbReference type="RefSeq" id="WP_301588965.1">
    <property type="nucleotide sequence ID" value="NZ_JAPFQI010000002.1"/>
</dbReference>
<comment type="caution">
    <text evidence="2">The sequence shown here is derived from an EMBL/GenBank/DDBJ whole genome shotgun (WGS) entry which is preliminary data.</text>
</comment>
<feature type="compositionally biased region" description="Basic and acidic residues" evidence="1">
    <location>
        <begin position="1"/>
        <end position="10"/>
    </location>
</feature>
<reference evidence="2 3" key="1">
    <citation type="submission" date="2022-10" db="EMBL/GenBank/DDBJ databases">
        <title>Roseococcus glaciei nov., sp. nov., isolated from glacier.</title>
        <authorList>
            <person name="Liu Q."/>
            <person name="Xin Y.-H."/>
        </authorList>
    </citation>
    <scope>NUCLEOTIDE SEQUENCE [LARGE SCALE GENOMIC DNA]</scope>
    <source>
        <strain evidence="2 3">MDT2-1-1</strain>
    </source>
</reference>
<gene>
    <name evidence="2" type="ORF">OF850_05745</name>
</gene>
<feature type="region of interest" description="Disordered" evidence="1">
    <location>
        <begin position="1"/>
        <end position="56"/>
    </location>
</feature>
<evidence type="ECO:0000313" key="3">
    <source>
        <dbReference type="Proteomes" id="UP001526430"/>
    </source>
</evidence>
<name>A0ABT3NSJ4_9PROT</name>
<keyword evidence="3" id="KW-1185">Reference proteome</keyword>
<protein>
    <submittedName>
        <fullName evidence="2">Uncharacterized protein</fullName>
    </submittedName>
</protein>
<proteinExistence type="predicted"/>
<evidence type="ECO:0000313" key="2">
    <source>
        <dbReference type="EMBL" id="MCW8085120.1"/>
    </source>
</evidence>
<dbReference type="EMBL" id="JAPFQI010000002">
    <property type="protein sequence ID" value="MCW8085120.1"/>
    <property type="molecule type" value="Genomic_DNA"/>
</dbReference>
<evidence type="ECO:0000256" key="1">
    <source>
        <dbReference type="SAM" id="MobiDB-lite"/>
    </source>
</evidence>
<accession>A0ABT3NSJ4</accession>
<organism evidence="2 3">
    <name type="scientific">Sabulicella glaciei</name>
    <dbReference type="NCBI Taxonomy" id="2984948"/>
    <lineage>
        <taxon>Bacteria</taxon>
        <taxon>Pseudomonadati</taxon>
        <taxon>Pseudomonadota</taxon>
        <taxon>Alphaproteobacteria</taxon>
        <taxon>Acetobacterales</taxon>
        <taxon>Acetobacteraceae</taxon>
        <taxon>Sabulicella</taxon>
    </lineage>
</organism>
<sequence length="56" mass="6269">MAKPPEKDEVQEASEESFPASDPPSWTPVRRTGVTPEKKEGEDPEESFTEEPQRPA</sequence>
<dbReference type="Proteomes" id="UP001526430">
    <property type="component" value="Unassembled WGS sequence"/>
</dbReference>